<dbReference type="EMBL" id="AP022591">
    <property type="protein sequence ID" value="BBY43213.1"/>
    <property type="molecule type" value="Genomic_DNA"/>
</dbReference>
<reference evidence="4 5" key="1">
    <citation type="journal article" date="2019" name="Emerg. Microbes Infect.">
        <title>Comprehensive subspecies identification of 175 nontuberculous mycobacteria species based on 7547 genomic profiles.</title>
        <authorList>
            <person name="Matsumoto Y."/>
            <person name="Kinjo T."/>
            <person name="Motooka D."/>
            <person name="Nabeya D."/>
            <person name="Jung N."/>
            <person name="Uechi K."/>
            <person name="Horii T."/>
            <person name="Iida T."/>
            <person name="Fujita J."/>
            <person name="Nakamura S."/>
        </authorList>
    </citation>
    <scope>NUCLEOTIDE SEQUENCE [LARGE SCALE GENOMIC DNA]</scope>
    <source>
        <strain evidence="4 5">JCM 18439</strain>
    </source>
</reference>
<sequence length="343" mass="38235">MDSVLDIEAAEAAELIRVAGGWLCDRAMAGWTVTVWVPTLDYARSLSILGLTTRASTVEVDALVVHGAVSYRHGCVRHRVSRAARAFKAGVTRRRSAAYRRSRDVLAWCVIKPLGAARIRAHPAIGFGVAVTIRTCAVLWEDRRMPERWTRERRLEHTRNLLLDAAEDVFARKGLTGAALEDIADVAGYTRGAIYSHFGAKEELFLEVVDRQRQRFLDGFNDIIQSFARLDELSVDELAERWRQVGSDPNRAALNYELTLYLLRNPEARERLDAQRRETVRSLAEFISKNVARMGAKLTIPADSLAQLILAVNDGVTLGSHLDGADLYRPYLQLIVGSIVAQG</sequence>
<protein>
    <recommendedName>
        <fullName evidence="3">HTH tetR-type domain-containing protein</fullName>
    </recommendedName>
</protein>
<dbReference type="PANTHER" id="PTHR30055">
    <property type="entry name" value="HTH-TYPE TRANSCRIPTIONAL REGULATOR RUTR"/>
    <property type="match status" value="1"/>
</dbReference>
<accession>A0A7I7RFH6</accession>
<dbReference type="PROSITE" id="PS50977">
    <property type="entry name" value="HTH_TETR_2"/>
    <property type="match status" value="1"/>
</dbReference>
<keyword evidence="5" id="KW-1185">Reference proteome</keyword>
<dbReference type="SUPFAM" id="SSF48498">
    <property type="entry name" value="Tetracyclin repressor-like, C-terminal domain"/>
    <property type="match status" value="1"/>
</dbReference>
<feature type="domain" description="HTH tetR-type" evidence="3">
    <location>
        <begin position="156"/>
        <end position="216"/>
    </location>
</feature>
<dbReference type="InterPro" id="IPR041583">
    <property type="entry name" value="TetR_C_31"/>
</dbReference>
<dbReference type="InterPro" id="IPR001647">
    <property type="entry name" value="HTH_TetR"/>
</dbReference>
<evidence type="ECO:0000313" key="4">
    <source>
        <dbReference type="EMBL" id="BBY43213.1"/>
    </source>
</evidence>
<proteinExistence type="predicted"/>
<dbReference type="Proteomes" id="UP000466431">
    <property type="component" value="Chromosome"/>
</dbReference>
<feature type="DNA-binding region" description="H-T-H motif" evidence="2">
    <location>
        <begin position="179"/>
        <end position="198"/>
    </location>
</feature>
<evidence type="ECO:0000256" key="1">
    <source>
        <dbReference type="ARBA" id="ARBA00023125"/>
    </source>
</evidence>
<dbReference type="GO" id="GO:0000976">
    <property type="term" value="F:transcription cis-regulatory region binding"/>
    <property type="evidence" value="ECO:0007669"/>
    <property type="project" value="TreeGrafter"/>
</dbReference>
<dbReference type="InterPro" id="IPR009057">
    <property type="entry name" value="Homeodomain-like_sf"/>
</dbReference>
<dbReference type="PRINTS" id="PR00455">
    <property type="entry name" value="HTHTETR"/>
</dbReference>
<evidence type="ECO:0000259" key="3">
    <source>
        <dbReference type="PROSITE" id="PS50977"/>
    </source>
</evidence>
<evidence type="ECO:0000256" key="2">
    <source>
        <dbReference type="PROSITE-ProRule" id="PRU00335"/>
    </source>
</evidence>
<dbReference type="SUPFAM" id="SSF46689">
    <property type="entry name" value="Homeodomain-like"/>
    <property type="match status" value="1"/>
</dbReference>
<dbReference type="Gene3D" id="1.10.357.10">
    <property type="entry name" value="Tetracycline Repressor, domain 2"/>
    <property type="match status" value="1"/>
</dbReference>
<name>A0A7I7RFH6_MYCCF</name>
<dbReference type="PANTHER" id="PTHR30055:SF146">
    <property type="entry name" value="HTH-TYPE TRANSCRIPTIONAL DUAL REGULATOR CECR"/>
    <property type="match status" value="1"/>
</dbReference>
<dbReference type="GO" id="GO:0003700">
    <property type="term" value="F:DNA-binding transcription factor activity"/>
    <property type="evidence" value="ECO:0007669"/>
    <property type="project" value="TreeGrafter"/>
</dbReference>
<dbReference type="InterPro" id="IPR036271">
    <property type="entry name" value="Tet_transcr_reg_TetR-rel_C_sf"/>
</dbReference>
<gene>
    <name evidence="4" type="ORF">MCEL_15080</name>
</gene>
<dbReference type="InterPro" id="IPR050109">
    <property type="entry name" value="HTH-type_TetR-like_transc_reg"/>
</dbReference>
<dbReference type="KEGG" id="mcee:MCEL_15080"/>
<evidence type="ECO:0000313" key="5">
    <source>
        <dbReference type="Proteomes" id="UP000466431"/>
    </source>
</evidence>
<keyword evidence="1 2" id="KW-0238">DNA-binding</keyword>
<dbReference type="Pfam" id="PF17940">
    <property type="entry name" value="TetR_C_31"/>
    <property type="match status" value="1"/>
</dbReference>
<organism evidence="4 5">
    <name type="scientific">Mycolicibacterium celeriflavum</name>
    <name type="common">Mycobacterium celeriflavum</name>
    <dbReference type="NCBI Taxonomy" id="1249101"/>
    <lineage>
        <taxon>Bacteria</taxon>
        <taxon>Bacillati</taxon>
        <taxon>Actinomycetota</taxon>
        <taxon>Actinomycetes</taxon>
        <taxon>Mycobacteriales</taxon>
        <taxon>Mycobacteriaceae</taxon>
        <taxon>Mycolicibacterium</taxon>
    </lineage>
</organism>
<dbReference type="AlphaFoldDB" id="A0A7I7RFH6"/>
<dbReference type="Pfam" id="PF00440">
    <property type="entry name" value="TetR_N"/>
    <property type="match status" value="1"/>
</dbReference>